<dbReference type="GO" id="GO:0016829">
    <property type="term" value="F:lyase activity"/>
    <property type="evidence" value="ECO:0007669"/>
    <property type="project" value="UniProtKB-KW"/>
</dbReference>
<evidence type="ECO:0000259" key="5">
    <source>
        <dbReference type="Pfam" id="PF01212"/>
    </source>
</evidence>
<evidence type="ECO:0000256" key="2">
    <source>
        <dbReference type="ARBA" id="ARBA00006966"/>
    </source>
</evidence>
<sequence length="359" mass="41280">MATDLRKHCHTFLSGNRELTPAELFTQMAKWSELHHADHDSYGEGETIAQFEKKIADLLGFEAAVFVISGTMTQPTVLQIACDERRCRNVALHDTCHITRHEGQGYQLQNRFNVLPVGDRHRPWKVQDLKAWPDEIAAAVYELPMRELGGQLPGWTGLQEIKQHCHDHNIHLHMDGARLWEAAAFYQRSYAEIARGFDSVYVSLYKGVNGLGGSVLVGSQALINKAKMWFRRQGGNVFHRTPYVISAAMQFDQRLAQMPALFERTQHIYQIFNDYEDFELNPKQPQANMLHWYLPVSVEKANLLRDKMATDLGIWLGHPQSAPQPDRSFIEWYVGDRLLTMTDHDLIEILEWVNDHVHA</sequence>
<dbReference type="RefSeq" id="WP_261897062.1">
    <property type="nucleotide sequence ID" value="NZ_AP024896.1"/>
</dbReference>
<feature type="domain" description="Aromatic amino acid beta-eliminating lyase/threonine aldolase" evidence="5">
    <location>
        <begin position="37"/>
        <end position="290"/>
    </location>
</feature>
<dbReference type="Pfam" id="PF01212">
    <property type="entry name" value="Beta_elim_lyase"/>
    <property type="match status" value="1"/>
</dbReference>
<dbReference type="SUPFAM" id="SSF53383">
    <property type="entry name" value="PLP-dependent transferases"/>
    <property type="match status" value="1"/>
</dbReference>
<dbReference type="Gene3D" id="3.90.1150.10">
    <property type="entry name" value="Aspartate Aminotransferase, domain 1"/>
    <property type="match status" value="1"/>
</dbReference>
<dbReference type="InterPro" id="IPR015422">
    <property type="entry name" value="PyrdxlP-dep_Trfase_small"/>
</dbReference>
<dbReference type="InterPro" id="IPR015421">
    <property type="entry name" value="PyrdxlP-dep_Trfase_major"/>
</dbReference>
<dbReference type="InterPro" id="IPR001597">
    <property type="entry name" value="ArAA_b-elim_lyase/Thr_aldolase"/>
</dbReference>
<proteinExistence type="inferred from homology"/>
<accession>A0ABZ0QJH7</accession>
<evidence type="ECO:0000256" key="3">
    <source>
        <dbReference type="ARBA" id="ARBA00011881"/>
    </source>
</evidence>
<organism evidence="6 7">
    <name type="scientific">Vibrio porteresiae DSM 19223</name>
    <dbReference type="NCBI Taxonomy" id="1123496"/>
    <lineage>
        <taxon>Bacteria</taxon>
        <taxon>Pseudomonadati</taxon>
        <taxon>Pseudomonadota</taxon>
        <taxon>Gammaproteobacteria</taxon>
        <taxon>Vibrionales</taxon>
        <taxon>Vibrionaceae</taxon>
        <taxon>Vibrio</taxon>
    </lineage>
</organism>
<keyword evidence="6" id="KW-0456">Lyase</keyword>
<evidence type="ECO:0000256" key="1">
    <source>
        <dbReference type="ARBA" id="ARBA00001933"/>
    </source>
</evidence>
<protein>
    <submittedName>
        <fullName evidence="6">Beta-eliminating lyase-related protein</fullName>
    </submittedName>
</protein>
<evidence type="ECO:0000313" key="6">
    <source>
        <dbReference type="EMBL" id="WPC76662.1"/>
    </source>
</evidence>
<keyword evidence="7" id="KW-1185">Reference proteome</keyword>
<dbReference type="InterPro" id="IPR015424">
    <property type="entry name" value="PyrdxlP-dep_Trfase"/>
</dbReference>
<comment type="subunit">
    <text evidence="3">Homotetramer.</text>
</comment>
<reference evidence="6 7" key="1">
    <citation type="submission" date="2023-11" db="EMBL/GenBank/DDBJ databases">
        <title>Plant-associative lifestyle of Vibrio porteresiae and its evolutionary dynamics.</title>
        <authorList>
            <person name="Rameshkumar N."/>
            <person name="Kirti K."/>
        </authorList>
    </citation>
    <scope>NUCLEOTIDE SEQUENCE [LARGE SCALE GENOMIC DNA]</scope>
    <source>
        <strain evidence="6 7">MSSRF30</strain>
    </source>
</reference>
<dbReference type="Proteomes" id="UP001304071">
    <property type="component" value="Chromosome 2"/>
</dbReference>
<dbReference type="Gene3D" id="3.40.640.10">
    <property type="entry name" value="Type I PLP-dependent aspartate aminotransferase-like (Major domain)"/>
    <property type="match status" value="1"/>
</dbReference>
<keyword evidence="4" id="KW-0663">Pyridoxal phosphate</keyword>
<comment type="similarity">
    <text evidence="2">Belongs to the threonine aldolase family.</text>
</comment>
<name>A0ABZ0QJH7_9VIBR</name>
<evidence type="ECO:0000256" key="4">
    <source>
        <dbReference type="ARBA" id="ARBA00022898"/>
    </source>
</evidence>
<dbReference type="PANTHER" id="PTHR48097">
    <property type="entry name" value="L-THREONINE ALDOLASE-RELATED"/>
    <property type="match status" value="1"/>
</dbReference>
<gene>
    <name evidence="6" type="ORF">R8Z52_19225</name>
</gene>
<evidence type="ECO:0000313" key="7">
    <source>
        <dbReference type="Proteomes" id="UP001304071"/>
    </source>
</evidence>
<dbReference type="PANTHER" id="PTHR48097:SF9">
    <property type="entry name" value="L-THREONINE ALDOLASE"/>
    <property type="match status" value="1"/>
</dbReference>
<comment type="cofactor">
    <cofactor evidence="1">
        <name>pyridoxal 5'-phosphate</name>
        <dbReference type="ChEBI" id="CHEBI:597326"/>
    </cofactor>
</comment>
<dbReference type="EMBL" id="CP138204">
    <property type="protein sequence ID" value="WPC76662.1"/>
    <property type="molecule type" value="Genomic_DNA"/>
</dbReference>